<dbReference type="OrthoDB" id="9815592at2"/>
<gene>
    <name evidence="1" type="ORF">FVP77_15840</name>
</gene>
<dbReference type="EMBL" id="VRSV01000002">
    <property type="protein sequence ID" value="TXK10315.1"/>
    <property type="molecule type" value="Genomic_DNA"/>
</dbReference>
<dbReference type="Proteomes" id="UP000321034">
    <property type="component" value="Unassembled WGS sequence"/>
</dbReference>
<protein>
    <recommendedName>
        <fullName evidence="3">Acyltransferase</fullName>
    </recommendedName>
</protein>
<dbReference type="SUPFAM" id="SSF51161">
    <property type="entry name" value="Trimeric LpxA-like enzymes"/>
    <property type="match status" value="1"/>
</dbReference>
<accession>A0A5C8HYZ3</accession>
<evidence type="ECO:0000313" key="2">
    <source>
        <dbReference type="Proteomes" id="UP000321034"/>
    </source>
</evidence>
<dbReference type="InterPro" id="IPR001451">
    <property type="entry name" value="Hexapep"/>
</dbReference>
<sequence length="252" mass="27232">MHRPWRIRGRRIALLPTKRDLNEIGGLAVKHRVRTVLVLLVGIWPASRIKVQLLRVLGWQVGKGGSVGPGLYFAIDSVVLGENARIGPFNVFKGLAAVEVDDFGRIGQWNWLSAASPLRAAGAPGTVSIGRHSALTSRHYIDASGGISIGHHTTVAGVRSTFITHGIDWRTSSQTYRSITIGDYSLISSNVQITPGSQIGSRVVVGMGATVAGSLSDGGLLVQERAREVKENLQGDYFKRDVGFIDYVRGLR</sequence>
<dbReference type="Gene3D" id="2.160.10.10">
    <property type="entry name" value="Hexapeptide repeat proteins"/>
    <property type="match status" value="1"/>
</dbReference>
<evidence type="ECO:0000313" key="1">
    <source>
        <dbReference type="EMBL" id="TXK10315.1"/>
    </source>
</evidence>
<reference evidence="1 2" key="1">
    <citation type="submission" date="2019-08" db="EMBL/GenBank/DDBJ databases">
        <authorList>
            <person name="Dong K."/>
        </authorList>
    </citation>
    <scope>NUCLEOTIDE SEQUENCE [LARGE SCALE GENOMIC DNA]</scope>
    <source>
        <strain evidence="1 2">JCM14558</strain>
    </source>
</reference>
<organism evidence="1 2">
    <name type="scientific">Microbacterium hatanonis</name>
    <dbReference type="NCBI Taxonomy" id="404366"/>
    <lineage>
        <taxon>Bacteria</taxon>
        <taxon>Bacillati</taxon>
        <taxon>Actinomycetota</taxon>
        <taxon>Actinomycetes</taxon>
        <taxon>Micrococcales</taxon>
        <taxon>Microbacteriaceae</taxon>
        <taxon>Microbacterium</taxon>
    </lineage>
</organism>
<dbReference type="AlphaFoldDB" id="A0A5C8HYZ3"/>
<evidence type="ECO:0008006" key="3">
    <source>
        <dbReference type="Google" id="ProtNLM"/>
    </source>
</evidence>
<proteinExistence type="predicted"/>
<name>A0A5C8HYZ3_9MICO</name>
<comment type="caution">
    <text evidence="1">The sequence shown here is derived from an EMBL/GenBank/DDBJ whole genome shotgun (WGS) entry which is preliminary data.</text>
</comment>
<keyword evidence="2" id="KW-1185">Reference proteome</keyword>
<dbReference type="Pfam" id="PF00132">
    <property type="entry name" value="Hexapep"/>
    <property type="match status" value="1"/>
</dbReference>
<dbReference type="InterPro" id="IPR011004">
    <property type="entry name" value="Trimer_LpxA-like_sf"/>
</dbReference>